<dbReference type="GO" id="GO:0008113">
    <property type="term" value="F:peptide-methionine (S)-S-oxide reductase activity"/>
    <property type="evidence" value="ECO:0007669"/>
    <property type="project" value="UniProtKB-EC"/>
</dbReference>
<organism evidence="7 8">
    <name type="scientific">Vibrio tritonius</name>
    <dbReference type="NCBI Taxonomy" id="1435069"/>
    <lineage>
        <taxon>Bacteria</taxon>
        <taxon>Pseudomonadati</taxon>
        <taxon>Pseudomonadota</taxon>
        <taxon>Gammaproteobacteria</taxon>
        <taxon>Vibrionales</taxon>
        <taxon>Vibrionaceae</taxon>
        <taxon>Vibrio</taxon>
    </lineage>
</organism>
<name>A0ABS7YNY9_9VIBR</name>
<evidence type="ECO:0000256" key="4">
    <source>
        <dbReference type="ARBA" id="ARBA00048782"/>
    </source>
</evidence>
<dbReference type="PANTHER" id="PTHR42799:SF2">
    <property type="entry name" value="MITOCHONDRIAL PEPTIDE METHIONINE SULFOXIDE REDUCTASE"/>
    <property type="match status" value="1"/>
</dbReference>
<accession>A0ABS7YNY9</accession>
<dbReference type="NCBIfam" id="TIGR00401">
    <property type="entry name" value="msrA"/>
    <property type="match status" value="1"/>
</dbReference>
<feature type="active site" evidence="5">
    <location>
        <position position="51"/>
    </location>
</feature>
<dbReference type="InterPro" id="IPR050162">
    <property type="entry name" value="MsrA_MetSO_reductase"/>
</dbReference>
<evidence type="ECO:0000313" key="7">
    <source>
        <dbReference type="EMBL" id="MCA2016702.1"/>
    </source>
</evidence>
<dbReference type="PANTHER" id="PTHR42799">
    <property type="entry name" value="MITOCHONDRIAL PEPTIDE METHIONINE SULFOXIDE REDUCTASE"/>
    <property type="match status" value="1"/>
</dbReference>
<evidence type="ECO:0000313" key="8">
    <source>
        <dbReference type="Proteomes" id="UP001199044"/>
    </source>
</evidence>
<feature type="domain" description="Peptide methionine sulphoxide reductase MsrA" evidence="6">
    <location>
        <begin position="45"/>
        <end position="197"/>
    </location>
</feature>
<keyword evidence="2 5" id="KW-0560">Oxidoreductase</keyword>
<dbReference type="EMBL" id="JAIWIU010000068">
    <property type="protein sequence ID" value="MCA2016702.1"/>
    <property type="molecule type" value="Genomic_DNA"/>
</dbReference>
<evidence type="ECO:0000256" key="5">
    <source>
        <dbReference type="HAMAP-Rule" id="MF_01401"/>
    </source>
</evidence>
<dbReference type="InterPro" id="IPR002569">
    <property type="entry name" value="Met_Sox_Rdtase_MsrA_dom"/>
</dbReference>
<protein>
    <recommendedName>
        <fullName evidence="5">Peptide methionine sulfoxide reductase MsrA</fullName>
        <shortName evidence="5">Protein-methionine-S-oxide reductase</shortName>
        <ecNumber evidence="5">1.8.4.11</ecNumber>
    </recommendedName>
    <alternativeName>
        <fullName evidence="5">Peptide-methionine (S)-S-oxide reductase</fullName>
        <shortName evidence="5">Peptide Met(O) reductase</shortName>
    </alternativeName>
</protein>
<comment type="function">
    <text evidence="5">Has an important function as a repair enzyme for proteins that have been inactivated by oxidation. Catalyzes the reversible oxidation-reduction of methionine sulfoxide in proteins to methionine.</text>
</comment>
<dbReference type="Proteomes" id="UP001199044">
    <property type="component" value="Unassembled WGS sequence"/>
</dbReference>
<sequence length="212" mass="23597">MLDKQVMITAENALPGRSTPMTIDDTHFINQTSMTAPPKEGEEHVLIGMGCFWGVERLFWQLDGVVSTSVGYSGGFTPNPTYEEVCTGQTGHAEVVHIVYDPSKLSFKQLLNHFWENHNPTQGMRQGNDLGTQYRSAIYYYTEEQKAAAEDSLAAYQALLSNSEFDRITTEILPATEYYFAETYHQQYLAKNPNGYCGLGGTGICFPPSPQG</sequence>
<evidence type="ECO:0000256" key="1">
    <source>
        <dbReference type="ARBA" id="ARBA00005591"/>
    </source>
</evidence>
<dbReference type="HAMAP" id="MF_01401">
    <property type="entry name" value="MsrA"/>
    <property type="match status" value="1"/>
</dbReference>
<dbReference type="RefSeq" id="WP_225250651.1">
    <property type="nucleotide sequence ID" value="NZ_JAIWIU010000068.1"/>
</dbReference>
<comment type="catalytic activity">
    <reaction evidence="3 5">
        <text>L-methionyl-[protein] + [thioredoxin]-disulfide + H2O = L-methionyl-(S)-S-oxide-[protein] + [thioredoxin]-dithiol</text>
        <dbReference type="Rhea" id="RHEA:14217"/>
        <dbReference type="Rhea" id="RHEA-COMP:10698"/>
        <dbReference type="Rhea" id="RHEA-COMP:10700"/>
        <dbReference type="Rhea" id="RHEA-COMP:12313"/>
        <dbReference type="Rhea" id="RHEA-COMP:12315"/>
        <dbReference type="ChEBI" id="CHEBI:15377"/>
        <dbReference type="ChEBI" id="CHEBI:16044"/>
        <dbReference type="ChEBI" id="CHEBI:29950"/>
        <dbReference type="ChEBI" id="CHEBI:44120"/>
        <dbReference type="ChEBI" id="CHEBI:50058"/>
        <dbReference type="EC" id="1.8.4.11"/>
    </reaction>
</comment>
<gene>
    <name evidence="5 7" type="primary">msrA</name>
    <name evidence="7" type="ORF">LDJ79_11315</name>
</gene>
<comment type="caution">
    <text evidence="7">The sequence shown here is derived from an EMBL/GenBank/DDBJ whole genome shotgun (WGS) entry which is preliminary data.</text>
</comment>
<reference evidence="8" key="1">
    <citation type="submission" date="2023-07" db="EMBL/GenBank/DDBJ databases">
        <title>Molecular identification of indigenous halophilic bacteria isolated from red sea cost, biodegradation of synthetic dyes and assessment of degraded metabolite toxicity.</title>
        <authorList>
            <person name="Chaieb K."/>
            <person name="Altayb H.N."/>
        </authorList>
    </citation>
    <scope>NUCLEOTIDE SEQUENCE [LARGE SCALE GENOMIC DNA]</scope>
    <source>
        <strain evidence="8">K20</strain>
    </source>
</reference>
<evidence type="ECO:0000259" key="6">
    <source>
        <dbReference type="Pfam" id="PF01625"/>
    </source>
</evidence>
<dbReference type="Pfam" id="PF01625">
    <property type="entry name" value="PMSR"/>
    <property type="match status" value="1"/>
</dbReference>
<dbReference type="Gene3D" id="3.30.1060.10">
    <property type="entry name" value="Peptide methionine sulphoxide reductase MsrA"/>
    <property type="match status" value="1"/>
</dbReference>
<dbReference type="SUPFAM" id="SSF55068">
    <property type="entry name" value="Peptide methionine sulfoxide reductase"/>
    <property type="match status" value="1"/>
</dbReference>
<keyword evidence="8" id="KW-1185">Reference proteome</keyword>
<dbReference type="EC" id="1.8.4.11" evidence="5"/>
<evidence type="ECO:0000256" key="2">
    <source>
        <dbReference type="ARBA" id="ARBA00023002"/>
    </source>
</evidence>
<proteinExistence type="inferred from homology"/>
<comment type="similarity">
    <text evidence="1 5">Belongs to the MsrA Met sulfoxide reductase family.</text>
</comment>
<comment type="catalytic activity">
    <reaction evidence="4 5">
        <text>[thioredoxin]-disulfide + L-methionine + H2O = L-methionine (S)-S-oxide + [thioredoxin]-dithiol</text>
        <dbReference type="Rhea" id="RHEA:19993"/>
        <dbReference type="Rhea" id="RHEA-COMP:10698"/>
        <dbReference type="Rhea" id="RHEA-COMP:10700"/>
        <dbReference type="ChEBI" id="CHEBI:15377"/>
        <dbReference type="ChEBI" id="CHEBI:29950"/>
        <dbReference type="ChEBI" id="CHEBI:50058"/>
        <dbReference type="ChEBI" id="CHEBI:57844"/>
        <dbReference type="ChEBI" id="CHEBI:58772"/>
        <dbReference type="EC" id="1.8.4.11"/>
    </reaction>
</comment>
<dbReference type="InterPro" id="IPR036509">
    <property type="entry name" value="Met_Sox_Rdtase_MsrA_sf"/>
</dbReference>
<evidence type="ECO:0000256" key="3">
    <source>
        <dbReference type="ARBA" id="ARBA00047806"/>
    </source>
</evidence>